<evidence type="ECO:0000313" key="2">
    <source>
        <dbReference type="Proteomes" id="UP000622552"/>
    </source>
</evidence>
<organism evidence="1 2">
    <name type="scientific">Longispora fulva</name>
    <dbReference type="NCBI Taxonomy" id="619741"/>
    <lineage>
        <taxon>Bacteria</taxon>
        <taxon>Bacillati</taxon>
        <taxon>Actinomycetota</taxon>
        <taxon>Actinomycetes</taxon>
        <taxon>Micromonosporales</taxon>
        <taxon>Micromonosporaceae</taxon>
        <taxon>Longispora</taxon>
    </lineage>
</organism>
<keyword evidence="2" id="KW-1185">Reference proteome</keyword>
<protein>
    <submittedName>
        <fullName evidence="1">Uncharacterized protein</fullName>
    </submittedName>
</protein>
<comment type="caution">
    <text evidence="1">The sequence shown here is derived from an EMBL/GenBank/DDBJ whole genome shotgun (WGS) entry which is preliminary data.</text>
</comment>
<proteinExistence type="predicted"/>
<sequence length="59" mass="5913">MGLGSTFLVSDGGQAEVDGSALVEPTVEVCELVLGAGEADLESFDLAEPAFAFDFGGAC</sequence>
<dbReference type="EMBL" id="JADOUF010000001">
    <property type="protein sequence ID" value="MBG6136457.1"/>
    <property type="molecule type" value="Genomic_DNA"/>
</dbReference>
<reference evidence="1" key="1">
    <citation type="submission" date="2020-11" db="EMBL/GenBank/DDBJ databases">
        <title>Sequencing the genomes of 1000 actinobacteria strains.</title>
        <authorList>
            <person name="Klenk H.-P."/>
        </authorList>
    </citation>
    <scope>NUCLEOTIDE SEQUENCE</scope>
    <source>
        <strain evidence="1">DSM 45356</strain>
    </source>
</reference>
<gene>
    <name evidence="1" type="ORF">IW245_002651</name>
</gene>
<name>A0A8J7KWE4_9ACTN</name>
<dbReference type="Proteomes" id="UP000622552">
    <property type="component" value="Unassembled WGS sequence"/>
</dbReference>
<evidence type="ECO:0000313" key="1">
    <source>
        <dbReference type="EMBL" id="MBG6136457.1"/>
    </source>
</evidence>
<accession>A0A8J7KWE4</accession>
<dbReference type="AlphaFoldDB" id="A0A8J7KWE4"/>
<dbReference type="RefSeq" id="WP_386778865.1">
    <property type="nucleotide sequence ID" value="NZ_JBHTLE010000004.1"/>
</dbReference>